<dbReference type="OrthoDB" id="288942at2759"/>
<name>F9X2H7_ZYMTI</name>
<dbReference type="GeneID" id="13399819"/>
<dbReference type="RefSeq" id="XP_003855464.1">
    <property type="nucleotide sequence ID" value="XM_003855416.1"/>
</dbReference>
<reference evidence="1 2" key="1">
    <citation type="journal article" date="2011" name="PLoS Genet.">
        <title>Finished genome of the fungal wheat pathogen Mycosphaerella graminicola reveals dispensome structure, chromosome plasticity, and stealth pathogenesis.</title>
        <authorList>
            <person name="Goodwin S.B."/>
            <person name="Ben M'barek S."/>
            <person name="Dhillon B."/>
            <person name="Wittenberg A.H.J."/>
            <person name="Crane C.F."/>
            <person name="Hane J.K."/>
            <person name="Foster A.J."/>
            <person name="Van der Lee T.A.J."/>
            <person name="Grimwood J."/>
            <person name="Aerts A."/>
            <person name="Antoniw J."/>
            <person name="Bailey A."/>
            <person name="Bluhm B."/>
            <person name="Bowler J."/>
            <person name="Bristow J."/>
            <person name="van der Burgt A."/>
            <person name="Canto-Canche B."/>
            <person name="Churchill A.C.L."/>
            <person name="Conde-Ferraez L."/>
            <person name="Cools H.J."/>
            <person name="Coutinho P.M."/>
            <person name="Csukai M."/>
            <person name="Dehal P."/>
            <person name="De Wit P."/>
            <person name="Donzelli B."/>
            <person name="van de Geest H.C."/>
            <person name="van Ham R.C.H.J."/>
            <person name="Hammond-Kosack K.E."/>
            <person name="Henrissat B."/>
            <person name="Kilian A."/>
            <person name="Kobayashi A.K."/>
            <person name="Koopmann E."/>
            <person name="Kourmpetis Y."/>
            <person name="Kuzniar A."/>
            <person name="Lindquist E."/>
            <person name="Lombard V."/>
            <person name="Maliepaard C."/>
            <person name="Martins N."/>
            <person name="Mehrabi R."/>
            <person name="Nap J.P.H."/>
            <person name="Ponomarenko A."/>
            <person name="Rudd J.J."/>
            <person name="Salamov A."/>
            <person name="Schmutz J."/>
            <person name="Schouten H.J."/>
            <person name="Shapiro H."/>
            <person name="Stergiopoulos I."/>
            <person name="Torriani S.F.F."/>
            <person name="Tu H."/>
            <person name="de Vries R.P."/>
            <person name="Waalwijk C."/>
            <person name="Ware S.B."/>
            <person name="Wiebenga A."/>
            <person name="Zwiers L.-H."/>
            <person name="Oliver R.P."/>
            <person name="Grigoriev I.V."/>
            <person name="Kema G.H.J."/>
        </authorList>
    </citation>
    <scope>NUCLEOTIDE SEQUENCE [LARGE SCALE GENOMIC DNA]</scope>
    <source>
        <strain evidence="2">CBS 115943 / IPO323</strain>
    </source>
</reference>
<dbReference type="eggNOG" id="ENOG502SN8C">
    <property type="taxonomic scope" value="Eukaryota"/>
</dbReference>
<dbReference type="KEGG" id="ztr:MYCGRDRAFT_108148"/>
<evidence type="ECO:0000313" key="1">
    <source>
        <dbReference type="EMBL" id="EGP90440.1"/>
    </source>
</evidence>
<sequence>MSYFSQPTTTSPKVRRIRDLINRQASLKANKNDSNSSFYRLTTQSSSGYKLPMQIDHKPKLASQPSLIEELETKTRFPITIGTSPRSASLAKCDWQQQSPLFQLPQELRRLIFEFATSSHDDPNHNSISGGRVAAQPGRFKKQRVSTSLLRTCRRAWLEANALPLRNFEHRFWFCSVYSDAGQEWTKLSPADEDARLWKLLTTFTPNNRRNFEHLRLFASMWWLENKAVEYLPILLGVSGACPRVLTITVRHTDLWLVEEGRGIDVREEWLQRLLNAPSLERLQEIRLEVEALDDTPRQAILGSRAGVVELAVEKYRAVRTEARLTESGNLRQFELRNIREEIRKSGVEDLDIRLAKVWPKGFHLDYRSWTLVWKAADASTILGTPMLSKHREDAWIKRAMEQHRHDGEHGAAKHTRAAMMCLREWQDERSLLKLGRETIKAGYLSGAKRQVSLRGSLSNLL</sequence>
<dbReference type="HOGENOM" id="CLU_592127_0_0_1"/>
<protein>
    <recommendedName>
        <fullName evidence="3">F-box domain-containing protein</fullName>
    </recommendedName>
</protein>
<gene>
    <name evidence="1" type="ORF">MYCGRDRAFT_108148</name>
</gene>
<organism evidence="1 2">
    <name type="scientific">Zymoseptoria tritici (strain CBS 115943 / IPO323)</name>
    <name type="common">Speckled leaf blotch fungus</name>
    <name type="synonym">Septoria tritici</name>
    <dbReference type="NCBI Taxonomy" id="336722"/>
    <lineage>
        <taxon>Eukaryota</taxon>
        <taxon>Fungi</taxon>
        <taxon>Dikarya</taxon>
        <taxon>Ascomycota</taxon>
        <taxon>Pezizomycotina</taxon>
        <taxon>Dothideomycetes</taxon>
        <taxon>Dothideomycetidae</taxon>
        <taxon>Mycosphaerellales</taxon>
        <taxon>Mycosphaerellaceae</taxon>
        <taxon>Zymoseptoria</taxon>
    </lineage>
</organism>
<dbReference type="Proteomes" id="UP000008062">
    <property type="component" value="Chromosome 2"/>
</dbReference>
<dbReference type="EMBL" id="CM001197">
    <property type="protein sequence ID" value="EGP90440.1"/>
    <property type="molecule type" value="Genomic_DNA"/>
</dbReference>
<dbReference type="STRING" id="336722.F9X2H7"/>
<evidence type="ECO:0000313" key="2">
    <source>
        <dbReference type="Proteomes" id="UP000008062"/>
    </source>
</evidence>
<dbReference type="OMA" id="WERDANL"/>
<proteinExistence type="predicted"/>
<accession>F9X2H7</accession>
<evidence type="ECO:0008006" key="3">
    <source>
        <dbReference type="Google" id="ProtNLM"/>
    </source>
</evidence>
<dbReference type="InParanoid" id="F9X2H7"/>
<dbReference type="AlphaFoldDB" id="F9X2H7"/>
<keyword evidence="2" id="KW-1185">Reference proteome</keyword>